<dbReference type="RefSeq" id="WP_377473695.1">
    <property type="nucleotide sequence ID" value="NZ_JBHLWN010000107.1"/>
</dbReference>
<proteinExistence type="predicted"/>
<comment type="caution">
    <text evidence="2">The sequence shown here is derived from an EMBL/GenBank/DDBJ whole genome shotgun (WGS) entry which is preliminary data.</text>
</comment>
<name>A0ABV6DTI4_9BACL</name>
<dbReference type="Pfam" id="PF09670">
    <property type="entry name" value="Cas_Cas02710"/>
    <property type="match status" value="1"/>
</dbReference>
<accession>A0ABV6DTI4</accession>
<gene>
    <name evidence="2" type="ORF">ACFFK0_26620</name>
</gene>
<dbReference type="Pfam" id="PF22205">
    <property type="entry name" value="Csm6_6H"/>
    <property type="match status" value="1"/>
</dbReference>
<evidence type="ECO:0000313" key="3">
    <source>
        <dbReference type="Proteomes" id="UP001589776"/>
    </source>
</evidence>
<reference evidence="2 3" key="1">
    <citation type="submission" date="2024-09" db="EMBL/GenBank/DDBJ databases">
        <authorList>
            <person name="Sun Q."/>
            <person name="Mori K."/>
        </authorList>
    </citation>
    <scope>NUCLEOTIDE SEQUENCE [LARGE SCALE GENOMIC DNA]</scope>
    <source>
        <strain evidence="2 3">CCM 7759</strain>
    </source>
</reference>
<dbReference type="Proteomes" id="UP001589776">
    <property type="component" value="Unassembled WGS sequence"/>
</dbReference>
<organism evidence="2 3">
    <name type="scientific">Paenibacillus chartarius</name>
    <dbReference type="NCBI Taxonomy" id="747481"/>
    <lineage>
        <taxon>Bacteria</taxon>
        <taxon>Bacillati</taxon>
        <taxon>Bacillota</taxon>
        <taxon>Bacilli</taxon>
        <taxon>Bacillales</taxon>
        <taxon>Paenibacillaceae</taxon>
        <taxon>Paenibacillus</taxon>
    </lineage>
</organism>
<dbReference type="InterPro" id="IPR014082">
    <property type="entry name" value="CRISPR-assoc_prot_Cas02710"/>
</dbReference>
<feature type="domain" description="Csm6 6H" evidence="1">
    <location>
        <begin position="165"/>
        <end position="231"/>
    </location>
</feature>
<keyword evidence="3" id="KW-1185">Reference proteome</keyword>
<sequence>MKILLISVGGSDIPVVTSIKSIRPDKVIFFCTGDKLGSRVTVDGDGLVCGDFQDGKRVNTRPNIVVQTQLNPSQVYVEEVEADNPFDTYDKALKRMEDFPGEDFIIDYTGGTKSMSAGLWGASTEVSNCSLVIVKGPRINLEKVRGEHSRVQRFERNVILGKRLLQSAKTLLSDRKYDSAYVLLHDMLSLEGVSENEKLDQIRYLVSVYRDWDRFEYEAALETMEVYCKLYRPDRDLVQYKMTLERLVDAKEMYVQFKQQSYSSKRIANGFVLINDLLMNASRKAAERCYDDAVSRLYRAAEMYAQFALLRCQVITADVNLDELPGLPAERKAYYEEKRNEKGKIQIGMKDGYDLLQDLGQPVGEVWERWKKKIIQVLQLRNYSFLAHGMNPIKEHEYLECKEAIWSFISECDALDAALSKAKIGLRFYNDLPNSFMDLEDAN</sequence>
<dbReference type="EMBL" id="JBHLWN010000107">
    <property type="protein sequence ID" value="MFC0215978.1"/>
    <property type="molecule type" value="Genomic_DNA"/>
</dbReference>
<protein>
    <submittedName>
        <fullName evidence="2">TIGR02710 family CRISPR-associated CARF protein</fullName>
    </submittedName>
</protein>
<evidence type="ECO:0000259" key="1">
    <source>
        <dbReference type="Pfam" id="PF22205"/>
    </source>
</evidence>
<evidence type="ECO:0000313" key="2">
    <source>
        <dbReference type="EMBL" id="MFC0215978.1"/>
    </source>
</evidence>
<dbReference type="InterPro" id="IPR054008">
    <property type="entry name" value="Csm6_6H"/>
</dbReference>
<dbReference type="NCBIfam" id="TIGR02710">
    <property type="entry name" value="TIGR02710 family CRISPR-associated CARF protein"/>
    <property type="match status" value="1"/>
</dbReference>